<reference evidence="1 2" key="1">
    <citation type="journal article" date="2006" name="Science">
        <title>Phytophthora genome sequences uncover evolutionary origins and mechanisms of pathogenesis.</title>
        <authorList>
            <person name="Tyler B.M."/>
            <person name="Tripathy S."/>
            <person name="Zhang X."/>
            <person name="Dehal P."/>
            <person name="Jiang R.H."/>
            <person name="Aerts A."/>
            <person name="Arredondo F.D."/>
            <person name="Baxter L."/>
            <person name="Bensasson D."/>
            <person name="Beynon J.L."/>
            <person name="Chapman J."/>
            <person name="Damasceno C.M."/>
            <person name="Dorrance A.E."/>
            <person name="Dou D."/>
            <person name="Dickerman A.W."/>
            <person name="Dubchak I.L."/>
            <person name="Garbelotto M."/>
            <person name="Gijzen M."/>
            <person name="Gordon S.G."/>
            <person name="Govers F."/>
            <person name="Grunwald N.J."/>
            <person name="Huang W."/>
            <person name="Ivors K.L."/>
            <person name="Jones R.W."/>
            <person name="Kamoun S."/>
            <person name="Krampis K."/>
            <person name="Lamour K.H."/>
            <person name="Lee M.K."/>
            <person name="McDonald W.H."/>
            <person name="Medina M."/>
            <person name="Meijer H.J."/>
            <person name="Nordberg E.K."/>
            <person name="Maclean D.J."/>
            <person name="Ospina-Giraldo M.D."/>
            <person name="Morris P.F."/>
            <person name="Phuntumart V."/>
            <person name="Putnam N.H."/>
            <person name="Rash S."/>
            <person name="Rose J.K."/>
            <person name="Sakihama Y."/>
            <person name="Salamov A.A."/>
            <person name="Savidor A."/>
            <person name="Scheuring C.F."/>
            <person name="Smith B.M."/>
            <person name="Sobral B.W."/>
            <person name="Terry A."/>
            <person name="Torto-Alalibo T.A."/>
            <person name="Win J."/>
            <person name="Xu Z."/>
            <person name="Zhang H."/>
            <person name="Grigoriev I.V."/>
            <person name="Rokhsar D.S."/>
            <person name="Boore J.L."/>
        </authorList>
    </citation>
    <scope>NUCLEOTIDE SEQUENCE [LARGE SCALE GENOMIC DNA]</scope>
    <source>
        <strain evidence="1 2">P6497</strain>
    </source>
</reference>
<dbReference type="Proteomes" id="UP000002640">
    <property type="component" value="Unassembled WGS sequence"/>
</dbReference>
<dbReference type="RefSeq" id="XP_009520663.1">
    <property type="nucleotide sequence ID" value="XM_009522368.1"/>
</dbReference>
<dbReference type="GeneID" id="20655198"/>
<name>G4YSV6_PHYSP</name>
<evidence type="ECO:0000313" key="2">
    <source>
        <dbReference type="Proteomes" id="UP000002640"/>
    </source>
</evidence>
<dbReference type="AlphaFoldDB" id="G4YSV6"/>
<dbReference type="InParanoid" id="G4YSV6"/>
<dbReference type="EMBL" id="JH159152">
    <property type="protein sequence ID" value="EGZ25375.1"/>
    <property type="molecule type" value="Genomic_DNA"/>
</dbReference>
<proteinExistence type="predicted"/>
<dbReference type="KEGG" id="psoj:PHYSODRAFT_479956"/>
<evidence type="ECO:0000313" key="1">
    <source>
        <dbReference type="EMBL" id="EGZ25375.1"/>
    </source>
</evidence>
<sequence length="102" mass="11496">MALNPASSEPARPGSHQLRVALFLSLELFTGVHHVIRVLKVPLKGDLRQLAQMIARRFLADLNARVPPETAAMAWTNEAFQREESLEELHNHRYPFSISRGA</sequence>
<protein>
    <submittedName>
        <fullName evidence="1">Uncharacterized protein</fullName>
    </submittedName>
</protein>
<accession>G4YSV6</accession>
<dbReference type="OMA" id="QMIARRF"/>
<organism evidence="1 2">
    <name type="scientific">Phytophthora sojae (strain P6497)</name>
    <name type="common">Soybean stem and root rot agent</name>
    <name type="synonym">Phytophthora megasperma f. sp. glycines</name>
    <dbReference type="NCBI Taxonomy" id="1094619"/>
    <lineage>
        <taxon>Eukaryota</taxon>
        <taxon>Sar</taxon>
        <taxon>Stramenopiles</taxon>
        <taxon>Oomycota</taxon>
        <taxon>Peronosporomycetes</taxon>
        <taxon>Peronosporales</taxon>
        <taxon>Peronosporaceae</taxon>
        <taxon>Phytophthora</taxon>
    </lineage>
</organism>
<gene>
    <name evidence="1" type="ORF">PHYSODRAFT_479956</name>
</gene>
<keyword evidence="2" id="KW-1185">Reference proteome</keyword>